<dbReference type="SUPFAM" id="SSF52172">
    <property type="entry name" value="CheY-like"/>
    <property type="match status" value="1"/>
</dbReference>
<evidence type="ECO:0000256" key="1">
    <source>
        <dbReference type="ARBA" id="ARBA00022553"/>
    </source>
</evidence>
<feature type="domain" description="HTH LytTR-type" evidence="7">
    <location>
        <begin position="135"/>
        <end position="239"/>
    </location>
</feature>
<feature type="modified residue" description="4-aspartylphosphate" evidence="5">
    <location>
        <position position="53"/>
    </location>
</feature>
<reference evidence="8 9" key="1">
    <citation type="journal article" date="2016" name="Front. Microbiol.">
        <title>Comprehensive Phylogenetic Analysis of Bovine Non-aureus Staphylococci Species Based on Whole-Genome Sequencing.</title>
        <authorList>
            <person name="Naushad S."/>
            <person name="Barkema H.W."/>
            <person name="Luby C."/>
            <person name="Condas L.A."/>
            <person name="Nobrega D.B."/>
            <person name="Carson D.A."/>
            <person name="De Buck J."/>
        </authorList>
    </citation>
    <scope>NUCLEOTIDE SEQUENCE [LARGE SCALE GENOMIC DNA]</scope>
    <source>
        <strain evidence="8 9">SNUC 2204</strain>
    </source>
</reference>
<dbReference type="InterPro" id="IPR046947">
    <property type="entry name" value="LytR-like"/>
</dbReference>
<proteinExistence type="predicted"/>
<dbReference type="InterPro" id="IPR007492">
    <property type="entry name" value="LytTR_DNA-bd_dom"/>
</dbReference>
<dbReference type="STRING" id="1167632.GCA_000286335_02418"/>
<dbReference type="PROSITE" id="PS50930">
    <property type="entry name" value="HTH_LYTTR"/>
    <property type="match status" value="1"/>
</dbReference>
<name>A0A2T4PSY8_9STAP</name>
<evidence type="ECO:0000259" key="7">
    <source>
        <dbReference type="PROSITE" id="PS50930"/>
    </source>
</evidence>
<protein>
    <submittedName>
        <fullName evidence="8">DNA-binding response regulator</fullName>
    </submittedName>
</protein>
<dbReference type="CDD" id="cd17532">
    <property type="entry name" value="REC_LytTR_AlgR-like"/>
    <property type="match status" value="1"/>
</dbReference>
<dbReference type="AlphaFoldDB" id="A0A2T4PSY8"/>
<evidence type="ECO:0000256" key="5">
    <source>
        <dbReference type="PROSITE-ProRule" id="PRU00169"/>
    </source>
</evidence>
<dbReference type="GO" id="GO:0000156">
    <property type="term" value="F:phosphorelay response regulator activity"/>
    <property type="evidence" value="ECO:0007669"/>
    <property type="project" value="InterPro"/>
</dbReference>
<organism evidence="8 9">
    <name type="scientific">Mammaliicoccus vitulinus</name>
    <dbReference type="NCBI Taxonomy" id="71237"/>
    <lineage>
        <taxon>Bacteria</taxon>
        <taxon>Bacillati</taxon>
        <taxon>Bacillota</taxon>
        <taxon>Bacilli</taxon>
        <taxon>Bacillales</taxon>
        <taxon>Staphylococcaceae</taxon>
        <taxon>Mammaliicoccus</taxon>
    </lineage>
</organism>
<accession>A0A2T4PSY8</accession>
<dbReference type="GeneID" id="64117427"/>
<dbReference type="SMART" id="SM00448">
    <property type="entry name" value="REC"/>
    <property type="match status" value="1"/>
</dbReference>
<dbReference type="EMBL" id="PZFK01000013">
    <property type="protein sequence ID" value="PTI29508.1"/>
    <property type="molecule type" value="Genomic_DNA"/>
</dbReference>
<dbReference type="SMART" id="SM00850">
    <property type="entry name" value="LytTR"/>
    <property type="match status" value="1"/>
</dbReference>
<dbReference type="Gene3D" id="3.40.50.2300">
    <property type="match status" value="1"/>
</dbReference>
<dbReference type="InterPro" id="IPR011006">
    <property type="entry name" value="CheY-like_superfamily"/>
</dbReference>
<dbReference type="InterPro" id="IPR001789">
    <property type="entry name" value="Sig_transdc_resp-reg_receiver"/>
</dbReference>
<dbReference type="Gene3D" id="2.40.50.1020">
    <property type="entry name" value="LytTr DNA-binding domain"/>
    <property type="match status" value="1"/>
</dbReference>
<dbReference type="GO" id="GO:0003677">
    <property type="term" value="F:DNA binding"/>
    <property type="evidence" value="ECO:0007669"/>
    <property type="project" value="UniProtKB-KW"/>
</dbReference>
<dbReference type="PANTHER" id="PTHR37299">
    <property type="entry name" value="TRANSCRIPTIONAL REGULATOR-RELATED"/>
    <property type="match status" value="1"/>
</dbReference>
<dbReference type="Pfam" id="PF00072">
    <property type="entry name" value="Response_reg"/>
    <property type="match status" value="1"/>
</dbReference>
<dbReference type="PROSITE" id="PS50110">
    <property type="entry name" value="RESPONSE_REGULATORY"/>
    <property type="match status" value="1"/>
</dbReference>
<evidence type="ECO:0000256" key="4">
    <source>
        <dbReference type="ARBA" id="ARBA00023163"/>
    </source>
</evidence>
<keyword evidence="3 8" id="KW-0238">DNA-binding</keyword>
<dbReference type="NCBIfam" id="NF010684">
    <property type="entry name" value="PRK14084.1"/>
    <property type="match status" value="1"/>
</dbReference>
<evidence type="ECO:0000256" key="3">
    <source>
        <dbReference type="ARBA" id="ARBA00023125"/>
    </source>
</evidence>
<keyword evidence="2" id="KW-0805">Transcription regulation</keyword>
<dbReference type="Pfam" id="PF04397">
    <property type="entry name" value="LytTR"/>
    <property type="match status" value="1"/>
</dbReference>
<sequence>MHALIVDDEPLARNELKYLLNQIGSFSQIEEAENIEETLEQLLSHEFDVIFLDINLMEESGLDLAKKINKMKHVPHIIFATAHDTYAVQAFELEATDYILKPFEKARIEQAIKKITNSESSQLNETKLVNQDEVLPIEIEDRIYVLNLDDIIAVSVNQGVTTINTVETEYETNEPLSYYEKKLNHSKFIRIHRASIINKKHIQSVEHWFNSTYQVTLTGNIKLQVSRSYMKPFKSEIGLV</sequence>
<keyword evidence="1 5" id="KW-0597">Phosphoprotein</keyword>
<dbReference type="RefSeq" id="WP_107536518.1">
    <property type="nucleotide sequence ID" value="NZ_BMDF01000007.1"/>
</dbReference>
<feature type="domain" description="Response regulatory" evidence="6">
    <location>
        <begin position="2"/>
        <end position="116"/>
    </location>
</feature>
<evidence type="ECO:0000256" key="2">
    <source>
        <dbReference type="ARBA" id="ARBA00023015"/>
    </source>
</evidence>
<dbReference type="Proteomes" id="UP000241209">
    <property type="component" value="Unassembled WGS sequence"/>
</dbReference>
<gene>
    <name evidence="8" type="ORF">BU072_07520</name>
</gene>
<evidence type="ECO:0000313" key="9">
    <source>
        <dbReference type="Proteomes" id="UP000241209"/>
    </source>
</evidence>
<comment type="caution">
    <text evidence="8">The sequence shown here is derived from an EMBL/GenBank/DDBJ whole genome shotgun (WGS) entry which is preliminary data.</text>
</comment>
<dbReference type="PANTHER" id="PTHR37299:SF1">
    <property type="entry name" value="STAGE 0 SPORULATION PROTEIN A HOMOLOG"/>
    <property type="match status" value="1"/>
</dbReference>
<keyword evidence="4" id="KW-0804">Transcription</keyword>
<evidence type="ECO:0000313" key="8">
    <source>
        <dbReference type="EMBL" id="PTI29508.1"/>
    </source>
</evidence>
<evidence type="ECO:0000259" key="6">
    <source>
        <dbReference type="PROSITE" id="PS50110"/>
    </source>
</evidence>